<reference evidence="3" key="1">
    <citation type="journal article" date="2019" name="Int. J. Syst. Evol. Microbiol.">
        <title>The Global Catalogue of Microorganisms (GCM) 10K type strain sequencing project: providing services to taxonomists for standard genome sequencing and annotation.</title>
        <authorList>
            <consortium name="The Broad Institute Genomics Platform"/>
            <consortium name="The Broad Institute Genome Sequencing Center for Infectious Disease"/>
            <person name="Wu L."/>
            <person name="Ma J."/>
        </authorList>
    </citation>
    <scope>NUCLEOTIDE SEQUENCE [LARGE SCALE GENOMIC DNA]</scope>
    <source>
        <strain evidence="3">CCUG 53270</strain>
    </source>
</reference>
<dbReference type="EMBL" id="JBHTLU010000007">
    <property type="protein sequence ID" value="MFD1218923.1"/>
    <property type="molecule type" value="Genomic_DNA"/>
</dbReference>
<dbReference type="Pfam" id="PF16244">
    <property type="entry name" value="DUF4901"/>
    <property type="match status" value="1"/>
</dbReference>
<dbReference type="RefSeq" id="WP_079908509.1">
    <property type="nucleotide sequence ID" value="NZ_BAABJG010000027.1"/>
</dbReference>
<feature type="domain" description="YcdB/YcdC repeated" evidence="1">
    <location>
        <begin position="8"/>
        <end position="172"/>
    </location>
</feature>
<dbReference type="Proteomes" id="UP001597180">
    <property type="component" value="Unassembled WGS sequence"/>
</dbReference>
<accession>A0ABW3UE33</accession>
<evidence type="ECO:0000313" key="3">
    <source>
        <dbReference type="Proteomes" id="UP001597180"/>
    </source>
</evidence>
<gene>
    <name evidence="2" type="ORF">ACFQ4B_02220</name>
</gene>
<keyword evidence="3" id="KW-1185">Reference proteome</keyword>
<dbReference type="InterPro" id="IPR032599">
    <property type="entry name" value="YcdB/YcdC_rep_domain"/>
</dbReference>
<evidence type="ECO:0000259" key="1">
    <source>
        <dbReference type="Pfam" id="PF16244"/>
    </source>
</evidence>
<proteinExistence type="predicted"/>
<protein>
    <submittedName>
        <fullName evidence="2">YcdB/YcdC domain-containing protein</fullName>
    </submittedName>
</protein>
<sequence>MKLLTVQQAIAKLREQISIPDTHELVSSGIFRNSSPEQAPYYKVELEWNKQGEPRLDDNMLVNPHTIRAELDALTGQLVAFYRHDDRESNKEPKEELSDAQYEAVYPHVLQWIRKLDARINPEELVLRNKTVIGQKRYDFVYGRQHNGIPVSTQQALHITLNRSFELLHYWCVWDDCEFAGSSEYIPMDIFKEQLGPDQLTLCYLNLFHPSDHPFYLCRHDVFDAVTGELVYTDKSDFIEIIDLDTSLPERNQTVHIVRKPVFSEAHYDELKLEEHVTDVDLAAPHPFYPPVSEEEAARALDIAVSYLKQSVSEEPWQFAFIHKSDGRIVESMQGNQIKIEMQRFLHGIPIMGGKIGLIIDRDTWNISHVMDALKLFQASRGDADKEARSNLGCCEPKIVAETAWELLFPHIEARLSYRLADRHSPEETVKACLVYTLTHFDSICDAVTGERVHLTY</sequence>
<organism evidence="2 3">
    <name type="scientific">Paenibacillus vulneris</name>
    <dbReference type="NCBI Taxonomy" id="1133364"/>
    <lineage>
        <taxon>Bacteria</taxon>
        <taxon>Bacillati</taxon>
        <taxon>Bacillota</taxon>
        <taxon>Bacilli</taxon>
        <taxon>Bacillales</taxon>
        <taxon>Paenibacillaceae</taxon>
        <taxon>Paenibacillus</taxon>
    </lineage>
</organism>
<evidence type="ECO:0000313" key="2">
    <source>
        <dbReference type="EMBL" id="MFD1218923.1"/>
    </source>
</evidence>
<name>A0ABW3UE33_9BACL</name>
<comment type="caution">
    <text evidence="2">The sequence shown here is derived from an EMBL/GenBank/DDBJ whole genome shotgun (WGS) entry which is preliminary data.</text>
</comment>